<gene>
    <name evidence="2" type="ORF">B0F90DRAFT_1151267</name>
</gene>
<dbReference type="Proteomes" id="UP001203297">
    <property type="component" value="Unassembled WGS sequence"/>
</dbReference>
<evidence type="ECO:0000256" key="1">
    <source>
        <dbReference type="SAM" id="Phobius"/>
    </source>
</evidence>
<evidence type="ECO:0000313" key="2">
    <source>
        <dbReference type="EMBL" id="KAI0295383.1"/>
    </source>
</evidence>
<organism evidence="2 3">
    <name type="scientific">Multifurca ochricompacta</name>
    <dbReference type="NCBI Taxonomy" id="376703"/>
    <lineage>
        <taxon>Eukaryota</taxon>
        <taxon>Fungi</taxon>
        <taxon>Dikarya</taxon>
        <taxon>Basidiomycota</taxon>
        <taxon>Agaricomycotina</taxon>
        <taxon>Agaricomycetes</taxon>
        <taxon>Russulales</taxon>
        <taxon>Russulaceae</taxon>
        <taxon>Multifurca</taxon>
    </lineage>
</organism>
<keyword evidence="3" id="KW-1185">Reference proteome</keyword>
<name>A0AAD4M0C4_9AGAM</name>
<sequence>MKWGSAGRIPTTKLPLPIAVTGRRHLRKSSEKRSYCPSIIVAIAGPWMCVTGAIYLERVVVQPLTDYVWLGFNPLDEEKKQLDSILKLFFALKSSISTLQEYYRQLLPTPSTEFPPQGLHPFPYVQNFASQSLVYLSRIDSDNVSNLLYKAELGPSRRPVVVKFASTYDAEAHRLLAAYQLAPFLPSLL</sequence>
<comment type="caution">
    <text evidence="2">The sequence shown here is derived from an EMBL/GenBank/DDBJ whole genome shotgun (WGS) entry which is preliminary data.</text>
</comment>
<dbReference type="AlphaFoldDB" id="A0AAD4M0C4"/>
<proteinExistence type="predicted"/>
<accession>A0AAD4M0C4</accession>
<feature type="transmembrane region" description="Helical" evidence="1">
    <location>
        <begin position="34"/>
        <end position="56"/>
    </location>
</feature>
<keyword evidence="1" id="KW-0472">Membrane</keyword>
<dbReference type="EMBL" id="WTXG01000059">
    <property type="protein sequence ID" value="KAI0295383.1"/>
    <property type="molecule type" value="Genomic_DNA"/>
</dbReference>
<evidence type="ECO:0000313" key="3">
    <source>
        <dbReference type="Proteomes" id="UP001203297"/>
    </source>
</evidence>
<keyword evidence="1" id="KW-1133">Transmembrane helix</keyword>
<keyword evidence="1" id="KW-0812">Transmembrane</keyword>
<protein>
    <submittedName>
        <fullName evidence="2">Uncharacterized protein</fullName>
    </submittedName>
</protein>
<reference evidence="2" key="1">
    <citation type="journal article" date="2022" name="New Phytol.">
        <title>Evolutionary transition to the ectomycorrhizal habit in the genomes of a hyperdiverse lineage of mushroom-forming fungi.</title>
        <authorList>
            <person name="Looney B."/>
            <person name="Miyauchi S."/>
            <person name="Morin E."/>
            <person name="Drula E."/>
            <person name="Courty P.E."/>
            <person name="Kohler A."/>
            <person name="Kuo A."/>
            <person name="LaButti K."/>
            <person name="Pangilinan J."/>
            <person name="Lipzen A."/>
            <person name="Riley R."/>
            <person name="Andreopoulos W."/>
            <person name="He G."/>
            <person name="Johnson J."/>
            <person name="Nolan M."/>
            <person name="Tritt A."/>
            <person name="Barry K.W."/>
            <person name="Grigoriev I.V."/>
            <person name="Nagy L.G."/>
            <person name="Hibbett D."/>
            <person name="Henrissat B."/>
            <person name="Matheny P.B."/>
            <person name="Labbe J."/>
            <person name="Martin F.M."/>
        </authorList>
    </citation>
    <scope>NUCLEOTIDE SEQUENCE</scope>
    <source>
        <strain evidence="2">BPL690</strain>
    </source>
</reference>